<keyword evidence="4 8" id="KW-1003">Cell membrane</keyword>
<evidence type="ECO:0000256" key="7">
    <source>
        <dbReference type="ARBA" id="ARBA00023136"/>
    </source>
</evidence>
<protein>
    <recommendedName>
        <fullName evidence="8">Riboflavin transporter</fullName>
    </recommendedName>
</protein>
<keyword evidence="5 9" id="KW-0812">Transmembrane</keyword>
<accession>A0A6A7K649</accession>
<dbReference type="AlphaFoldDB" id="A0A6A7K649"/>
<dbReference type="PANTHER" id="PTHR38438:SF1">
    <property type="entry name" value="RIBOFLAVIN TRANSPORTER RIBU"/>
    <property type="match status" value="1"/>
</dbReference>
<evidence type="ECO:0000313" key="10">
    <source>
        <dbReference type="EMBL" id="MPW24862.1"/>
    </source>
</evidence>
<comment type="subcellular location">
    <subcellularLocation>
        <location evidence="1">Cell membrane</location>
        <topology evidence="1">Multi-pass membrane protein</topology>
    </subcellularLocation>
</comment>
<proteinExistence type="inferred from homology"/>
<evidence type="ECO:0000313" key="11">
    <source>
        <dbReference type="Proteomes" id="UP000440004"/>
    </source>
</evidence>
<evidence type="ECO:0000256" key="4">
    <source>
        <dbReference type="ARBA" id="ARBA00022475"/>
    </source>
</evidence>
<sequence length="194" mass="20985">MTNNKTKYLVRISVLSTIAFILMYIDFPIPIFPGFLKFDVSDVPALLGTFSMGPVAGVVIQLLKNILHAIVKGSETGGVGQLANFITGSAWVIPVGLFYSKVKTRKTAIFGLVAGAISMIIVAAFANYFILLPFYAKIMPVEAIVALGSAVNAKIVDFPTLILYGITPFNIFKTITVSLITLAIYKKISPILHK</sequence>
<dbReference type="PIRSF" id="PIRSF037778">
    <property type="entry name" value="UCP037778_transp_RibU"/>
    <property type="match status" value="1"/>
</dbReference>
<comment type="function">
    <text evidence="8">Probably a riboflavin-binding protein that interacts with the energy-coupling factor (ECF) ABC-transporter complex.</text>
</comment>
<dbReference type="GO" id="GO:0032217">
    <property type="term" value="F:riboflavin transmembrane transporter activity"/>
    <property type="evidence" value="ECO:0007669"/>
    <property type="project" value="UniProtKB-UniRule"/>
</dbReference>
<dbReference type="EMBL" id="WHNX01000004">
    <property type="protein sequence ID" value="MPW24862.1"/>
    <property type="molecule type" value="Genomic_DNA"/>
</dbReference>
<dbReference type="GO" id="GO:0005886">
    <property type="term" value="C:plasma membrane"/>
    <property type="evidence" value="ECO:0007669"/>
    <property type="project" value="UniProtKB-SubCell"/>
</dbReference>
<comment type="caution">
    <text evidence="10">The sequence shown here is derived from an EMBL/GenBank/DDBJ whole genome shotgun (WGS) entry which is preliminary data.</text>
</comment>
<name>A0A6A7K649_9FIRM</name>
<feature type="transmembrane region" description="Helical" evidence="9">
    <location>
        <begin position="12"/>
        <end position="31"/>
    </location>
</feature>
<dbReference type="RefSeq" id="WP_152801766.1">
    <property type="nucleotide sequence ID" value="NZ_WHNX01000004.1"/>
</dbReference>
<keyword evidence="7 8" id="KW-0472">Membrane</keyword>
<reference evidence="10 11" key="1">
    <citation type="submission" date="2019-10" db="EMBL/GenBank/DDBJ databases">
        <title>Alkalibaculum tamaniensis sp.nov., a new alkaliphilic acetogen, isolated on methoxylated aromatics from a mud volcano.</title>
        <authorList>
            <person name="Khomyakova M.A."/>
            <person name="Merkel A.Y."/>
            <person name="Bonch-Osmolovskaya E.A."/>
            <person name="Slobodkin A.I."/>
        </authorList>
    </citation>
    <scope>NUCLEOTIDE SEQUENCE [LARGE SCALE GENOMIC DNA]</scope>
    <source>
        <strain evidence="10 11">M08DMB</strain>
    </source>
</reference>
<dbReference type="Proteomes" id="UP000440004">
    <property type="component" value="Unassembled WGS sequence"/>
</dbReference>
<organism evidence="10 11">
    <name type="scientific">Alkalibaculum sporogenes</name>
    <dbReference type="NCBI Taxonomy" id="2655001"/>
    <lineage>
        <taxon>Bacteria</taxon>
        <taxon>Bacillati</taxon>
        <taxon>Bacillota</taxon>
        <taxon>Clostridia</taxon>
        <taxon>Eubacteriales</taxon>
        <taxon>Eubacteriaceae</taxon>
        <taxon>Alkalibaculum</taxon>
    </lineage>
</organism>
<dbReference type="PANTHER" id="PTHR38438">
    <property type="entry name" value="RIBOFLAVIN TRANSPORTER RIBU"/>
    <property type="match status" value="1"/>
</dbReference>
<dbReference type="Pfam" id="PF12822">
    <property type="entry name" value="ECF_trnsprt"/>
    <property type="match status" value="1"/>
</dbReference>
<keyword evidence="6 9" id="KW-1133">Transmembrane helix</keyword>
<gene>
    <name evidence="10" type="ORF">GC105_03540</name>
</gene>
<evidence type="ECO:0000256" key="8">
    <source>
        <dbReference type="PIRNR" id="PIRNR037778"/>
    </source>
</evidence>
<keyword evidence="3 8" id="KW-0813">Transport</keyword>
<dbReference type="Gene3D" id="1.10.1760.20">
    <property type="match status" value="1"/>
</dbReference>
<keyword evidence="11" id="KW-1185">Reference proteome</keyword>
<dbReference type="InterPro" id="IPR024529">
    <property type="entry name" value="ECF_trnsprt_substrate-spec"/>
</dbReference>
<evidence type="ECO:0000256" key="5">
    <source>
        <dbReference type="ARBA" id="ARBA00022692"/>
    </source>
</evidence>
<feature type="transmembrane region" description="Helical" evidence="9">
    <location>
        <begin position="161"/>
        <end position="185"/>
    </location>
</feature>
<feature type="transmembrane region" description="Helical" evidence="9">
    <location>
        <begin position="108"/>
        <end position="130"/>
    </location>
</feature>
<dbReference type="InterPro" id="IPR025720">
    <property type="entry name" value="RibU"/>
</dbReference>
<evidence type="ECO:0000256" key="9">
    <source>
        <dbReference type="SAM" id="Phobius"/>
    </source>
</evidence>
<evidence type="ECO:0000256" key="1">
    <source>
        <dbReference type="ARBA" id="ARBA00004651"/>
    </source>
</evidence>
<comment type="similarity">
    <text evidence="2 8">Belongs to the prokaryotic riboflavin transporter (P-RFT) (TC 2.A.87) family.</text>
</comment>
<evidence type="ECO:0000256" key="2">
    <source>
        <dbReference type="ARBA" id="ARBA00005540"/>
    </source>
</evidence>
<evidence type="ECO:0000256" key="3">
    <source>
        <dbReference type="ARBA" id="ARBA00022448"/>
    </source>
</evidence>
<evidence type="ECO:0000256" key="6">
    <source>
        <dbReference type="ARBA" id="ARBA00022989"/>
    </source>
</evidence>
<feature type="transmembrane region" description="Helical" evidence="9">
    <location>
        <begin position="43"/>
        <end position="63"/>
    </location>
</feature>